<name>A0A2N0QJL6_9GLOM</name>
<accession>A0A2N0QJL6</accession>
<comment type="caution">
    <text evidence="1">The sequence shown here is derived from an EMBL/GenBank/DDBJ whole genome shotgun (WGS) entry which is preliminary data.</text>
</comment>
<dbReference type="Proteomes" id="UP000232688">
    <property type="component" value="Unassembled WGS sequence"/>
</dbReference>
<sequence length="92" mass="10636">MTCFGDIQGPTSSCSEKNTEKLYLKEKDNQNALKNTNGRTFAIQIPEFFLETILTGSSKITVQTIVDLFNVAIKVRHKKILCWYCYYKVYKD</sequence>
<gene>
    <name evidence="1" type="ORF">RhiirA1_484180</name>
</gene>
<evidence type="ECO:0000313" key="2">
    <source>
        <dbReference type="Proteomes" id="UP000232688"/>
    </source>
</evidence>
<dbReference type="EMBL" id="LLXH01008016">
    <property type="protein sequence ID" value="PKC51251.1"/>
    <property type="molecule type" value="Genomic_DNA"/>
</dbReference>
<proteinExistence type="predicted"/>
<reference evidence="1 2" key="1">
    <citation type="submission" date="2017-10" db="EMBL/GenBank/DDBJ databases">
        <title>Extensive intraspecific genome diversity in a model arbuscular mycorrhizal fungus.</title>
        <authorList>
            <person name="Chen E.C.H."/>
            <person name="Morin E."/>
            <person name="Baudet D."/>
            <person name="Noel J."/>
            <person name="Ndikumana S."/>
            <person name="Charron P."/>
            <person name="St-Onge C."/>
            <person name="Giorgi J."/>
            <person name="Grigoriev I.V."/>
            <person name="Roux C."/>
            <person name="Martin F.M."/>
            <person name="Corradi N."/>
        </authorList>
    </citation>
    <scope>NUCLEOTIDE SEQUENCE [LARGE SCALE GENOMIC DNA]</scope>
    <source>
        <strain evidence="1 2">A1</strain>
    </source>
</reference>
<organism evidence="1 2">
    <name type="scientific">Rhizophagus irregularis</name>
    <dbReference type="NCBI Taxonomy" id="588596"/>
    <lineage>
        <taxon>Eukaryota</taxon>
        <taxon>Fungi</taxon>
        <taxon>Fungi incertae sedis</taxon>
        <taxon>Mucoromycota</taxon>
        <taxon>Glomeromycotina</taxon>
        <taxon>Glomeromycetes</taxon>
        <taxon>Glomerales</taxon>
        <taxon>Glomeraceae</taxon>
        <taxon>Rhizophagus</taxon>
    </lineage>
</organism>
<reference evidence="1 2" key="2">
    <citation type="submission" date="2017-10" db="EMBL/GenBank/DDBJ databases">
        <title>Genome analyses suggest a sexual origin of heterokaryosis in a supposedly ancient asexual fungus.</title>
        <authorList>
            <person name="Corradi N."/>
            <person name="Sedzielewska K."/>
            <person name="Noel J."/>
            <person name="Charron P."/>
            <person name="Farinelli L."/>
            <person name="Marton T."/>
            <person name="Kruger M."/>
            <person name="Pelin A."/>
            <person name="Brachmann A."/>
            <person name="Corradi N."/>
        </authorList>
    </citation>
    <scope>NUCLEOTIDE SEQUENCE [LARGE SCALE GENOMIC DNA]</scope>
    <source>
        <strain evidence="1 2">A1</strain>
    </source>
</reference>
<protein>
    <submittedName>
        <fullName evidence="1">Uncharacterized protein</fullName>
    </submittedName>
</protein>
<evidence type="ECO:0000313" key="1">
    <source>
        <dbReference type="EMBL" id="PKC51251.1"/>
    </source>
</evidence>
<dbReference type="AlphaFoldDB" id="A0A2N0QJL6"/>
<dbReference type="VEuPathDB" id="FungiDB:RhiirA1_484180"/>